<dbReference type="EMBL" id="CP048649">
    <property type="protein sequence ID" value="QIB68246.1"/>
    <property type="molecule type" value="Genomic_DNA"/>
</dbReference>
<keyword evidence="3" id="KW-1185">Reference proteome</keyword>
<protein>
    <submittedName>
        <fullName evidence="2">Uncharacterized protein</fullName>
    </submittedName>
</protein>
<evidence type="ECO:0000313" key="2">
    <source>
        <dbReference type="EMBL" id="QIB68246.1"/>
    </source>
</evidence>
<dbReference type="KEGG" id="abut:Ami103574_02480"/>
<name>A0A858BVZ2_9FIRM</name>
<evidence type="ECO:0000256" key="1">
    <source>
        <dbReference type="SAM" id="MobiDB-lite"/>
    </source>
</evidence>
<sequence>MKNDTTRMIGSAYKKGHSDGYSKGTDDGITLFLVLAYSSLVDEFKFDTDKLDRLRERMDRYAMHLADESIVFQDLKDSLLKQGVDLSVMGEIKELSV</sequence>
<reference evidence="2 3" key="1">
    <citation type="submission" date="2020-02" db="EMBL/GenBank/DDBJ databases">
        <authorList>
            <person name="Kim Y.B."/>
            <person name="Roh S.W."/>
        </authorList>
    </citation>
    <scope>NUCLEOTIDE SEQUENCE [LARGE SCALE GENOMIC DNA]</scope>
    <source>
        <strain evidence="2 3">DSM 103574</strain>
    </source>
</reference>
<accession>A0A858BVZ2</accession>
<dbReference type="RefSeq" id="WP_163065166.1">
    <property type="nucleotide sequence ID" value="NZ_CP048649.1"/>
</dbReference>
<gene>
    <name evidence="2" type="ORF">Ami103574_02480</name>
</gene>
<dbReference type="AlphaFoldDB" id="A0A858BVZ2"/>
<proteinExistence type="predicted"/>
<evidence type="ECO:0000313" key="3">
    <source>
        <dbReference type="Proteomes" id="UP000466848"/>
    </source>
</evidence>
<feature type="region of interest" description="Disordered" evidence="1">
    <location>
        <begin position="1"/>
        <end position="22"/>
    </location>
</feature>
<organism evidence="2 3">
    <name type="scientific">Aminipila butyrica</name>
    <dbReference type="NCBI Taxonomy" id="433296"/>
    <lineage>
        <taxon>Bacteria</taxon>
        <taxon>Bacillati</taxon>
        <taxon>Bacillota</taxon>
        <taxon>Clostridia</taxon>
        <taxon>Peptostreptococcales</taxon>
        <taxon>Anaerovoracaceae</taxon>
        <taxon>Aminipila</taxon>
    </lineage>
</organism>
<dbReference type="Proteomes" id="UP000466848">
    <property type="component" value="Chromosome"/>
</dbReference>